<feature type="compositionally biased region" description="Basic and acidic residues" evidence="1">
    <location>
        <begin position="508"/>
        <end position="525"/>
    </location>
</feature>
<feature type="compositionally biased region" description="Basic and acidic residues" evidence="1">
    <location>
        <begin position="460"/>
        <end position="478"/>
    </location>
</feature>
<keyword evidence="2" id="KW-1185">Reference proteome</keyword>
<evidence type="ECO:0000313" key="3">
    <source>
        <dbReference type="RefSeq" id="XP_071927933.1"/>
    </source>
</evidence>
<dbReference type="Gene3D" id="1.10.30.10">
    <property type="entry name" value="High mobility group box domain"/>
    <property type="match status" value="1"/>
</dbReference>
<name>A0ABM4W820_COFAR</name>
<dbReference type="Gene3D" id="3.40.395.10">
    <property type="entry name" value="Adenoviral Proteinase, Chain A"/>
    <property type="match status" value="1"/>
</dbReference>
<dbReference type="Proteomes" id="UP001652660">
    <property type="component" value="Chromosome 11e"/>
</dbReference>
<proteinExistence type="predicted"/>
<feature type="region of interest" description="Disordered" evidence="1">
    <location>
        <begin position="1"/>
        <end position="32"/>
    </location>
</feature>
<dbReference type="GeneID" id="140021099"/>
<reference evidence="3 4" key="1">
    <citation type="submission" date="2025-05" db="UniProtKB">
        <authorList>
            <consortium name="RefSeq"/>
        </authorList>
    </citation>
    <scope>IDENTIFICATION</scope>
    <source>
        <tissue evidence="3 4">Leaves</tissue>
    </source>
</reference>
<dbReference type="InterPro" id="IPR036910">
    <property type="entry name" value="HMG_box_dom_sf"/>
</dbReference>
<dbReference type="RefSeq" id="XP_071935806.1">
    <property type="nucleotide sequence ID" value="XM_072079705.1"/>
</dbReference>
<feature type="region of interest" description="Disordered" evidence="1">
    <location>
        <begin position="575"/>
        <end position="628"/>
    </location>
</feature>
<dbReference type="SUPFAM" id="SSF54001">
    <property type="entry name" value="Cysteine proteinases"/>
    <property type="match status" value="1"/>
</dbReference>
<feature type="region of interest" description="Disordered" evidence="1">
    <location>
        <begin position="427"/>
        <end position="556"/>
    </location>
</feature>
<dbReference type="SUPFAM" id="SSF47095">
    <property type="entry name" value="HMG-box"/>
    <property type="match status" value="1"/>
</dbReference>
<dbReference type="Proteomes" id="UP001652660">
    <property type="component" value="Chromosome 3e"/>
</dbReference>
<feature type="compositionally biased region" description="Basic residues" evidence="1">
    <location>
        <begin position="1"/>
        <end position="10"/>
    </location>
</feature>
<feature type="compositionally biased region" description="Basic and acidic residues" evidence="1">
    <location>
        <begin position="429"/>
        <end position="448"/>
    </location>
</feature>
<protein>
    <submittedName>
        <fullName evidence="3 4">Uncharacterized protein isoform X1</fullName>
    </submittedName>
</protein>
<dbReference type="PANTHER" id="PTHR34835">
    <property type="entry name" value="OS07G0283600 PROTEIN-RELATED"/>
    <property type="match status" value="1"/>
</dbReference>
<evidence type="ECO:0000313" key="2">
    <source>
        <dbReference type="Proteomes" id="UP001652660"/>
    </source>
</evidence>
<dbReference type="RefSeq" id="XP_071940844.1">
    <property type="nucleotide sequence ID" value="XM_072084743.1"/>
</dbReference>
<dbReference type="InterPro" id="IPR038765">
    <property type="entry name" value="Papain-like_cys_pep_sf"/>
</dbReference>
<dbReference type="Proteomes" id="UP001652660">
    <property type="component" value="Chromosome 2e"/>
</dbReference>
<sequence>MARIRSKRRNKSLDENEGIEAAGTSEVRQPVPPLNPWMKFRKEYQSTVPAKGIKITEYNKMVKAAYDKLSEEEVQKRKENYWKEKEEYKREMTRLGKTIPPIKQYKNPKYTIRCSPNQMVWLASNIDETKKQQIRDMGFGGLLEIQCRSIPNGIGTWLVDNFNPTLSSFQLHGDGVLPLTAKDIGFILGIPNDGPLPVEDADSSEGGDSGPSRRTYKWKELPEELVSMSSGDEFKRLFVAFACGCLLAPTTRAEHKIRLWGCTKVVTEVASLNWAQYIRNVLCNRILEVQKKSGKQHQYVGGCIFVLLVHYLDRVTILKHRVARVTPRAKAWTDALISQRDALEIDNLGGYGKGKLIGAHEEEEAESGAQINELPPELVGIMMDSGHHDIAAELSEVYSMTVNCQRRILKIAEILCSHPRAKAAATEVVSKEKQKQRLPDSEHIHLDMESEDYSEYQSAEDGKDSKDLDDGDSEKEQDAGGTADDIVTSIRSIDETEPTNRQAIGQKTVEKEQSGRTSDGKEAKNDGITGDGKDISFSGNKANDTPPIGQPDSRDVEVHTDHITSISDRITDEATQHMQHDCSTGPIQIEHPLDGPNTPRRLRSYSRKRKAAVEDENEGRPTRATKKSSMLRSAEYLLPSHVTVSTYDKRIAAFAWEVDQNPKETLIQMFQLSLTRDDLRTLCDGMHVSTRVIDMFARHINWGGATSTTSRVKRYIVEPIAVDGILNLRKFDAQSDDILTAKLIKLFKIRGPDNSANPSKCQLILVPVCVDSYWFVYSFHVTHHVVHLLDPDPQQAKSKDITVLKRLQRGLGLIMAAKFGMKIDFASFKLEVADVPHQSPDSWFDSGVFTMTFLEHWSGRLAMRITKENITKYRMLYTARLCSSEHNTKFVDTISAMLGSK</sequence>
<evidence type="ECO:0000313" key="4">
    <source>
        <dbReference type="RefSeq" id="XP_071935806.1"/>
    </source>
</evidence>
<evidence type="ECO:0000256" key="1">
    <source>
        <dbReference type="SAM" id="MobiDB-lite"/>
    </source>
</evidence>
<gene>
    <name evidence="3" type="primary">LOC140021099</name>
    <name evidence="5" type="synonym">LOC113734671</name>
    <name evidence="4" type="synonym">LOC113740884</name>
</gene>
<evidence type="ECO:0000313" key="5">
    <source>
        <dbReference type="RefSeq" id="XP_071940844.1"/>
    </source>
</evidence>
<organism evidence="2 3">
    <name type="scientific">Coffea arabica</name>
    <name type="common">Arabian coffee</name>
    <dbReference type="NCBI Taxonomy" id="13443"/>
    <lineage>
        <taxon>Eukaryota</taxon>
        <taxon>Viridiplantae</taxon>
        <taxon>Streptophyta</taxon>
        <taxon>Embryophyta</taxon>
        <taxon>Tracheophyta</taxon>
        <taxon>Spermatophyta</taxon>
        <taxon>Magnoliopsida</taxon>
        <taxon>eudicotyledons</taxon>
        <taxon>Gunneridae</taxon>
        <taxon>Pentapetalae</taxon>
        <taxon>asterids</taxon>
        <taxon>lamiids</taxon>
        <taxon>Gentianales</taxon>
        <taxon>Rubiaceae</taxon>
        <taxon>Ixoroideae</taxon>
        <taxon>Gardenieae complex</taxon>
        <taxon>Bertiereae - Coffeeae clade</taxon>
        <taxon>Coffeeae</taxon>
        <taxon>Coffea</taxon>
    </lineage>
</organism>
<feature type="compositionally biased region" description="Basic residues" evidence="1">
    <location>
        <begin position="600"/>
        <end position="610"/>
    </location>
</feature>
<accession>A0ABM4W820</accession>
<dbReference type="RefSeq" id="XP_071927933.1">
    <property type="nucleotide sequence ID" value="XM_072071832.1"/>
</dbReference>